<proteinExistence type="predicted"/>
<dbReference type="Proteomes" id="UP000007014">
    <property type="component" value="Chromosome 15"/>
</dbReference>
<keyword evidence="3" id="KW-1185">Reference proteome</keyword>
<gene>
    <name evidence="2" type="ORF">CYME_CMO372C</name>
</gene>
<dbReference type="AlphaFoldDB" id="M1VFB9"/>
<sequence>MRERPASAAVWSSDSDTHLSREREATEKENWQQVATSKLGQNVAAASEVRARRRPLGDAANIPRIDGQVQQKKHYVHRTPRGRRAREKSPETGRKATPTSRTSWGLATQPPPGAAEVAFYEPLSQFASDASRRHLDAQLASPDVVALDARLLDHDDGIPEPEIVPNAISVPETDPLFYEPLVSFAEQDIDLDPSREHRLVHGMLCSLSPSGLPREKTPLLMPFDEEPFPEEDHLPVTEKAHLSPGRSGSGLARLEPPILRFPP</sequence>
<feature type="compositionally biased region" description="Basic residues" evidence="1">
    <location>
        <begin position="71"/>
        <end position="86"/>
    </location>
</feature>
<accession>M1VFB9</accession>
<feature type="region of interest" description="Disordered" evidence="1">
    <location>
        <begin position="1"/>
        <end position="107"/>
    </location>
</feature>
<protein>
    <submittedName>
        <fullName evidence="2">Uncharacterized protein</fullName>
    </submittedName>
</protein>
<dbReference type="KEGG" id="cme:CYME_CMO372C"/>
<feature type="compositionally biased region" description="Polar residues" evidence="1">
    <location>
        <begin position="97"/>
        <end position="106"/>
    </location>
</feature>
<reference evidence="2 3" key="2">
    <citation type="journal article" date="2007" name="BMC Biol.">
        <title>A 100%-complete sequence reveals unusually simple genomic features in the hot-spring red alga Cyanidioschyzon merolae.</title>
        <authorList>
            <person name="Nozaki H."/>
            <person name="Takano H."/>
            <person name="Misumi O."/>
            <person name="Terasawa K."/>
            <person name="Matsuzaki M."/>
            <person name="Maruyama S."/>
            <person name="Nishida K."/>
            <person name="Yagisawa F."/>
            <person name="Yoshida Y."/>
            <person name="Fujiwara T."/>
            <person name="Takio S."/>
            <person name="Tamura K."/>
            <person name="Chung S.J."/>
            <person name="Nakamura S."/>
            <person name="Kuroiwa H."/>
            <person name="Tanaka K."/>
            <person name="Sato N."/>
            <person name="Kuroiwa T."/>
        </authorList>
    </citation>
    <scope>NUCLEOTIDE SEQUENCE [LARGE SCALE GENOMIC DNA]</scope>
    <source>
        <strain evidence="2 3">10D</strain>
    </source>
</reference>
<dbReference type="EMBL" id="AP006497">
    <property type="protein sequence ID" value="BAM81657.1"/>
    <property type="molecule type" value="Genomic_DNA"/>
</dbReference>
<feature type="compositionally biased region" description="Polar residues" evidence="1">
    <location>
        <begin position="31"/>
        <end position="40"/>
    </location>
</feature>
<feature type="compositionally biased region" description="Basic and acidic residues" evidence="1">
    <location>
        <begin position="15"/>
        <end position="30"/>
    </location>
</feature>
<evidence type="ECO:0000313" key="3">
    <source>
        <dbReference type="Proteomes" id="UP000007014"/>
    </source>
</evidence>
<dbReference type="RefSeq" id="XP_005537693.1">
    <property type="nucleotide sequence ID" value="XM_005537636.1"/>
</dbReference>
<reference evidence="2 3" key="1">
    <citation type="journal article" date="2004" name="Nature">
        <title>Genome sequence of the ultrasmall unicellular red alga Cyanidioschyzon merolae 10D.</title>
        <authorList>
            <person name="Matsuzaki M."/>
            <person name="Misumi O."/>
            <person name="Shin-i T."/>
            <person name="Maruyama S."/>
            <person name="Takahara M."/>
            <person name="Miyagishima S."/>
            <person name="Mori T."/>
            <person name="Nishida K."/>
            <person name="Yagisawa F."/>
            <person name="Nishida K."/>
            <person name="Yoshida Y."/>
            <person name="Nishimura Y."/>
            <person name="Nakao S."/>
            <person name="Kobayashi T."/>
            <person name="Momoyama Y."/>
            <person name="Higashiyama T."/>
            <person name="Minoda A."/>
            <person name="Sano M."/>
            <person name="Nomoto H."/>
            <person name="Oishi K."/>
            <person name="Hayashi H."/>
            <person name="Ohta F."/>
            <person name="Nishizaka S."/>
            <person name="Haga S."/>
            <person name="Miura S."/>
            <person name="Morishita T."/>
            <person name="Kabeya Y."/>
            <person name="Terasawa K."/>
            <person name="Suzuki Y."/>
            <person name="Ishii Y."/>
            <person name="Asakawa S."/>
            <person name="Takano H."/>
            <person name="Ohta N."/>
            <person name="Kuroiwa H."/>
            <person name="Tanaka K."/>
            <person name="Shimizu N."/>
            <person name="Sugano S."/>
            <person name="Sato N."/>
            <person name="Nozaki H."/>
            <person name="Ogasawara N."/>
            <person name="Kohara Y."/>
            <person name="Kuroiwa T."/>
        </authorList>
    </citation>
    <scope>NUCLEOTIDE SEQUENCE [LARGE SCALE GENOMIC DNA]</scope>
    <source>
        <strain evidence="2 3">10D</strain>
    </source>
</reference>
<evidence type="ECO:0000256" key="1">
    <source>
        <dbReference type="SAM" id="MobiDB-lite"/>
    </source>
</evidence>
<dbReference type="OrthoDB" id="10661227at2759"/>
<organism evidence="2 3">
    <name type="scientific">Cyanidioschyzon merolae (strain NIES-3377 / 10D)</name>
    <name type="common">Unicellular red alga</name>
    <dbReference type="NCBI Taxonomy" id="280699"/>
    <lineage>
        <taxon>Eukaryota</taxon>
        <taxon>Rhodophyta</taxon>
        <taxon>Bangiophyceae</taxon>
        <taxon>Cyanidiales</taxon>
        <taxon>Cyanidiaceae</taxon>
        <taxon>Cyanidioschyzon</taxon>
    </lineage>
</organism>
<evidence type="ECO:0000313" key="2">
    <source>
        <dbReference type="EMBL" id="BAM81657.1"/>
    </source>
</evidence>
<dbReference type="GeneID" id="16995822"/>
<feature type="region of interest" description="Disordered" evidence="1">
    <location>
        <begin position="239"/>
        <end position="263"/>
    </location>
</feature>
<name>M1VFB9_CYAM1</name>